<keyword evidence="2" id="KW-1185">Reference proteome</keyword>
<sequence length="147" mass="17536">MLLNLKYCTYLICLSTFPLGVSCKENKKDIKNTSVIHQNISQDDNSKNSKQINMNIEEAKTFTFNKFKLKYGEPKTQENFKVDKALSEFRIELYNQYTKKQYTNEEIIIKEATWSFNQEYNLTIWYEKQQTSWQPVDLSKWLKGTVF</sequence>
<dbReference type="Proteomes" id="UP000249542">
    <property type="component" value="Unassembled WGS sequence"/>
</dbReference>
<dbReference type="EMBL" id="QKYV01000003">
    <property type="protein sequence ID" value="PZW41569.1"/>
    <property type="molecule type" value="Genomic_DNA"/>
</dbReference>
<protein>
    <recommendedName>
        <fullName evidence="3">Lipoprotein</fullName>
    </recommendedName>
</protein>
<organism evidence="1 2">
    <name type="scientific">Mesonia algae</name>
    <dbReference type="NCBI Taxonomy" id="213248"/>
    <lineage>
        <taxon>Bacteria</taxon>
        <taxon>Pseudomonadati</taxon>
        <taxon>Bacteroidota</taxon>
        <taxon>Flavobacteriia</taxon>
        <taxon>Flavobacteriales</taxon>
        <taxon>Flavobacteriaceae</taxon>
        <taxon>Mesonia</taxon>
    </lineage>
</organism>
<accession>A0A2W7I5S2</accession>
<dbReference type="AlphaFoldDB" id="A0A2W7I5S2"/>
<gene>
    <name evidence="1" type="ORF">LX95_01250</name>
</gene>
<name>A0A2W7I5S2_9FLAO</name>
<proteinExistence type="predicted"/>
<evidence type="ECO:0008006" key="3">
    <source>
        <dbReference type="Google" id="ProtNLM"/>
    </source>
</evidence>
<dbReference type="PROSITE" id="PS51257">
    <property type="entry name" value="PROKAR_LIPOPROTEIN"/>
    <property type="match status" value="1"/>
</dbReference>
<comment type="caution">
    <text evidence="1">The sequence shown here is derived from an EMBL/GenBank/DDBJ whole genome shotgun (WGS) entry which is preliminary data.</text>
</comment>
<reference evidence="1 2" key="1">
    <citation type="submission" date="2018-06" db="EMBL/GenBank/DDBJ databases">
        <title>Genomic Encyclopedia of Archaeal and Bacterial Type Strains, Phase II (KMG-II): from individual species to whole genera.</title>
        <authorList>
            <person name="Goeker M."/>
        </authorList>
    </citation>
    <scope>NUCLEOTIDE SEQUENCE [LARGE SCALE GENOMIC DNA]</scope>
    <source>
        <strain evidence="1 2">DSM 15361</strain>
    </source>
</reference>
<dbReference type="RefSeq" id="WP_111540574.1">
    <property type="nucleotide sequence ID" value="NZ_QKYV01000003.1"/>
</dbReference>
<evidence type="ECO:0000313" key="1">
    <source>
        <dbReference type="EMBL" id="PZW41569.1"/>
    </source>
</evidence>
<evidence type="ECO:0000313" key="2">
    <source>
        <dbReference type="Proteomes" id="UP000249542"/>
    </source>
</evidence>